<evidence type="ECO:0000313" key="2">
    <source>
        <dbReference type="EMBL" id="RTQ48467.1"/>
    </source>
</evidence>
<sequence>MIFFGTKASLAGTRPMPGVTCANCGHDALTAAVYSQYFHIYWIPTFPFKRRGMSVCSFCKQALEPAEMPAQYRAPFEAAQASVGRPLKHFTGLFIIGALVLILMLSALFRS</sequence>
<name>A0A431U024_9BACT</name>
<dbReference type="EMBL" id="RXOF01000009">
    <property type="protein sequence ID" value="RTQ48467.1"/>
    <property type="molecule type" value="Genomic_DNA"/>
</dbReference>
<reference evidence="2 3" key="1">
    <citation type="submission" date="2018-12" db="EMBL/GenBank/DDBJ databases">
        <title>Hymenobacter gummosus sp. nov., isolated from a spring.</title>
        <authorList>
            <person name="Nie L."/>
        </authorList>
    </citation>
    <scope>NUCLEOTIDE SEQUENCE [LARGE SCALE GENOMIC DNA]</scope>
    <source>
        <strain evidence="2 3">KCTC 52166</strain>
    </source>
</reference>
<dbReference type="AlphaFoldDB" id="A0A431U024"/>
<evidence type="ECO:0000313" key="3">
    <source>
        <dbReference type="Proteomes" id="UP000282184"/>
    </source>
</evidence>
<keyword evidence="1" id="KW-0812">Transmembrane</keyword>
<evidence type="ECO:0008006" key="4">
    <source>
        <dbReference type="Google" id="ProtNLM"/>
    </source>
</evidence>
<comment type="caution">
    <text evidence="2">The sequence shown here is derived from an EMBL/GenBank/DDBJ whole genome shotgun (WGS) entry which is preliminary data.</text>
</comment>
<proteinExistence type="predicted"/>
<keyword evidence="1" id="KW-1133">Transmembrane helix</keyword>
<dbReference type="RefSeq" id="WP_126694173.1">
    <property type="nucleotide sequence ID" value="NZ_RXOF01000009.1"/>
</dbReference>
<protein>
    <recommendedName>
        <fullName evidence="4">Zinc-ribbon domain-containing protein</fullName>
    </recommendedName>
</protein>
<dbReference type="OrthoDB" id="766141at2"/>
<gene>
    <name evidence="2" type="ORF">EJV47_15965</name>
</gene>
<accession>A0A431U024</accession>
<keyword evidence="3" id="KW-1185">Reference proteome</keyword>
<keyword evidence="1" id="KW-0472">Membrane</keyword>
<evidence type="ECO:0000256" key="1">
    <source>
        <dbReference type="SAM" id="Phobius"/>
    </source>
</evidence>
<dbReference type="Proteomes" id="UP000282184">
    <property type="component" value="Unassembled WGS sequence"/>
</dbReference>
<feature type="transmembrane region" description="Helical" evidence="1">
    <location>
        <begin position="90"/>
        <end position="109"/>
    </location>
</feature>
<organism evidence="2 3">
    <name type="scientific">Hymenobacter gummosus</name>
    <dbReference type="NCBI Taxonomy" id="1776032"/>
    <lineage>
        <taxon>Bacteria</taxon>
        <taxon>Pseudomonadati</taxon>
        <taxon>Bacteroidota</taxon>
        <taxon>Cytophagia</taxon>
        <taxon>Cytophagales</taxon>
        <taxon>Hymenobacteraceae</taxon>
        <taxon>Hymenobacter</taxon>
    </lineage>
</organism>